<keyword evidence="2 5" id="KW-0689">Ribosomal protein</keyword>
<dbReference type="PRINTS" id="PR00061">
    <property type="entry name" value="RIBOSOMALL19"/>
</dbReference>
<evidence type="ECO:0000256" key="3">
    <source>
        <dbReference type="ARBA" id="ARBA00023274"/>
    </source>
</evidence>
<dbReference type="InterPro" id="IPR038657">
    <property type="entry name" value="Ribosomal_bL19_sf"/>
</dbReference>
<sequence>MNPVQSFINKQFPDKKYADLRPGWVVKVHQKIKEGDKTRIQAFEGMVITRKHGNEPGATITVRRVSGGFGIEKTFPLNMPAITKIDVVKKSKVHRAKLYYLRDKSQREIRRKTKQEMLVKAIPKTADEALAETIQ</sequence>
<dbReference type="PANTHER" id="PTHR15680">
    <property type="entry name" value="RIBOSOMAL PROTEIN L19"/>
    <property type="match status" value="1"/>
</dbReference>
<evidence type="ECO:0000313" key="6">
    <source>
        <dbReference type="Proteomes" id="UP000178023"/>
    </source>
</evidence>
<comment type="similarity">
    <text evidence="1 4">Belongs to the bacterial ribosomal protein bL19 family.</text>
</comment>
<accession>A0A1F8F4G5</accession>
<organism evidence="5 6">
    <name type="scientific">Candidatus Yanofskybacteria bacterium RIFCSPHIGHO2_01_FULL_45_42</name>
    <dbReference type="NCBI Taxonomy" id="1802671"/>
    <lineage>
        <taxon>Bacteria</taxon>
        <taxon>Candidatus Yanofskyibacteriota</taxon>
    </lineage>
</organism>
<protein>
    <recommendedName>
        <fullName evidence="4">50S ribosomal protein L19</fullName>
    </recommendedName>
</protein>
<dbReference type="NCBIfam" id="TIGR01024">
    <property type="entry name" value="rplS_bact"/>
    <property type="match status" value="1"/>
</dbReference>
<dbReference type="GO" id="GO:0022625">
    <property type="term" value="C:cytosolic large ribosomal subunit"/>
    <property type="evidence" value="ECO:0007669"/>
    <property type="project" value="TreeGrafter"/>
</dbReference>
<name>A0A1F8F4G5_9BACT</name>
<proteinExistence type="inferred from homology"/>
<reference evidence="5 6" key="1">
    <citation type="journal article" date="2016" name="Nat. Commun.">
        <title>Thousands of microbial genomes shed light on interconnected biogeochemical processes in an aquifer system.</title>
        <authorList>
            <person name="Anantharaman K."/>
            <person name="Brown C.T."/>
            <person name="Hug L.A."/>
            <person name="Sharon I."/>
            <person name="Castelle C.J."/>
            <person name="Probst A.J."/>
            <person name="Thomas B.C."/>
            <person name="Singh A."/>
            <person name="Wilkins M.J."/>
            <person name="Karaoz U."/>
            <person name="Brodie E.L."/>
            <person name="Williams K.H."/>
            <person name="Hubbard S.S."/>
            <person name="Banfield J.F."/>
        </authorList>
    </citation>
    <scope>NUCLEOTIDE SEQUENCE [LARGE SCALE GENOMIC DNA]</scope>
</reference>
<dbReference type="SUPFAM" id="SSF50104">
    <property type="entry name" value="Translation proteins SH3-like domain"/>
    <property type="match status" value="1"/>
</dbReference>
<evidence type="ECO:0000313" key="5">
    <source>
        <dbReference type="EMBL" id="OGN08021.1"/>
    </source>
</evidence>
<dbReference type="Gene3D" id="2.30.30.790">
    <property type="match status" value="1"/>
</dbReference>
<comment type="function">
    <text evidence="4">This protein is located at the 30S-50S ribosomal subunit interface and may play a role in the structure and function of the aminoacyl-tRNA binding site.</text>
</comment>
<dbReference type="PANTHER" id="PTHR15680:SF9">
    <property type="entry name" value="LARGE RIBOSOMAL SUBUNIT PROTEIN BL19M"/>
    <property type="match status" value="1"/>
</dbReference>
<evidence type="ECO:0000256" key="2">
    <source>
        <dbReference type="ARBA" id="ARBA00022980"/>
    </source>
</evidence>
<evidence type="ECO:0000256" key="1">
    <source>
        <dbReference type="ARBA" id="ARBA00005781"/>
    </source>
</evidence>
<dbReference type="GO" id="GO:0003735">
    <property type="term" value="F:structural constituent of ribosome"/>
    <property type="evidence" value="ECO:0007669"/>
    <property type="project" value="InterPro"/>
</dbReference>
<gene>
    <name evidence="5" type="ORF">A2750_00930</name>
</gene>
<evidence type="ECO:0000256" key="4">
    <source>
        <dbReference type="RuleBase" id="RU000559"/>
    </source>
</evidence>
<dbReference type="InterPro" id="IPR008991">
    <property type="entry name" value="Translation_prot_SH3-like_sf"/>
</dbReference>
<dbReference type="AlphaFoldDB" id="A0A1F8F4G5"/>
<comment type="caution">
    <text evidence="5">The sequence shown here is derived from an EMBL/GenBank/DDBJ whole genome shotgun (WGS) entry which is preliminary data.</text>
</comment>
<dbReference type="EMBL" id="MGJL01000012">
    <property type="protein sequence ID" value="OGN08021.1"/>
    <property type="molecule type" value="Genomic_DNA"/>
</dbReference>
<keyword evidence="3 4" id="KW-0687">Ribonucleoprotein</keyword>
<dbReference type="Pfam" id="PF01245">
    <property type="entry name" value="Ribosomal_L19"/>
    <property type="match status" value="1"/>
</dbReference>
<dbReference type="Proteomes" id="UP000178023">
    <property type="component" value="Unassembled WGS sequence"/>
</dbReference>
<dbReference type="GO" id="GO:0006412">
    <property type="term" value="P:translation"/>
    <property type="evidence" value="ECO:0007669"/>
    <property type="project" value="InterPro"/>
</dbReference>
<dbReference type="InterPro" id="IPR001857">
    <property type="entry name" value="Ribosomal_bL19"/>
</dbReference>
<dbReference type="PIRSF" id="PIRSF002191">
    <property type="entry name" value="Ribosomal_L19"/>
    <property type="match status" value="1"/>
</dbReference>